<evidence type="ECO:0000313" key="1">
    <source>
        <dbReference type="EMBL" id="MEJ8277677.1"/>
    </source>
</evidence>
<comment type="caution">
    <text evidence="1">The sequence shown here is derived from an EMBL/GenBank/DDBJ whole genome shotgun (WGS) entry which is preliminary data.</text>
</comment>
<dbReference type="Proteomes" id="UP001364211">
    <property type="component" value="Unassembled WGS sequence"/>
</dbReference>
<reference evidence="1 2" key="1">
    <citation type="submission" date="2024-03" db="EMBL/GenBank/DDBJ databases">
        <title>Draft genome sequence of Pseudonocardia sp. DW16-2.</title>
        <authorList>
            <person name="Duangmal K."/>
        </authorList>
    </citation>
    <scope>NUCLEOTIDE SEQUENCE [LARGE SCALE GENOMIC DNA]</scope>
    <source>
        <strain evidence="1 2">DW16-2</strain>
    </source>
</reference>
<dbReference type="RefSeq" id="WP_340285773.1">
    <property type="nucleotide sequence ID" value="NZ_JBBJUP010000001.1"/>
</dbReference>
<evidence type="ECO:0000313" key="2">
    <source>
        <dbReference type="Proteomes" id="UP001364211"/>
    </source>
</evidence>
<name>A0ABU8T146_9PSEU</name>
<sequence>MSYVPHPREPLDHRPADAVPTGAAGAVVVHRGLPGDRATWARRAAVVAGLLVALADAEGGGLVLPAPLAGRRTLRAWSRAAERAVAAAGDADAVVVVHLADADVLAAAGGELAAVLRREREARRGGTPAGPPVTELAAVLHGQARRQDLPVEQLVAELGRAARVLAPAHLRHGVPATAPATRAAAG</sequence>
<accession>A0ABU8T146</accession>
<gene>
    <name evidence="1" type="ORF">WJX68_01930</name>
</gene>
<protein>
    <recommendedName>
        <fullName evidence="3">ANTAR domain-containing protein</fullName>
    </recommendedName>
</protein>
<keyword evidence="2" id="KW-1185">Reference proteome</keyword>
<organism evidence="1 2">
    <name type="scientific">Pseudonocardia spirodelae</name>
    <dbReference type="NCBI Taxonomy" id="3133431"/>
    <lineage>
        <taxon>Bacteria</taxon>
        <taxon>Bacillati</taxon>
        <taxon>Actinomycetota</taxon>
        <taxon>Actinomycetes</taxon>
        <taxon>Pseudonocardiales</taxon>
        <taxon>Pseudonocardiaceae</taxon>
        <taxon>Pseudonocardia</taxon>
    </lineage>
</organism>
<dbReference type="EMBL" id="JBBJUP010000001">
    <property type="protein sequence ID" value="MEJ8277677.1"/>
    <property type="molecule type" value="Genomic_DNA"/>
</dbReference>
<evidence type="ECO:0008006" key="3">
    <source>
        <dbReference type="Google" id="ProtNLM"/>
    </source>
</evidence>
<proteinExistence type="predicted"/>